<dbReference type="InterPro" id="IPR005074">
    <property type="entry name" value="Peptidase_C39"/>
</dbReference>
<dbReference type="CDD" id="cd18588">
    <property type="entry name" value="ABC_6TM_CyaB_HlyB_like"/>
    <property type="match status" value="1"/>
</dbReference>
<evidence type="ECO:0000259" key="13">
    <source>
        <dbReference type="PROSITE" id="PS50990"/>
    </source>
</evidence>
<evidence type="ECO:0000259" key="12">
    <source>
        <dbReference type="PROSITE" id="PS50929"/>
    </source>
</evidence>
<dbReference type="InterPro" id="IPR010132">
    <property type="entry name" value="ATPase_T1SS_HlyB"/>
</dbReference>
<keyword evidence="3" id="KW-0813">Transport</keyword>
<dbReference type="SUPFAM" id="SSF52540">
    <property type="entry name" value="P-loop containing nucleoside triphosphate hydrolases"/>
    <property type="match status" value="1"/>
</dbReference>
<comment type="similarity">
    <text evidence="2">Belongs to the ABC transporter superfamily. Protein-1 exporter (TC 3.A.1.109) family.</text>
</comment>
<dbReference type="PROSITE" id="PS50893">
    <property type="entry name" value="ABC_TRANSPORTER_2"/>
    <property type="match status" value="1"/>
</dbReference>
<evidence type="ECO:0000256" key="1">
    <source>
        <dbReference type="ARBA" id="ARBA00004651"/>
    </source>
</evidence>
<reference evidence="14 15" key="1">
    <citation type="submission" date="2018-09" db="EMBL/GenBank/DDBJ databases">
        <title>Phylogeny of the Shewanellaceae, and recommendation for two new genera, Pseudoshewanella and Parashewanella.</title>
        <authorList>
            <person name="Wang G."/>
        </authorList>
    </citation>
    <scope>NUCLEOTIDE SEQUENCE [LARGE SCALE GENOMIC DNA]</scope>
    <source>
        <strain evidence="14 15">C51</strain>
    </source>
</reference>
<keyword evidence="4" id="KW-1003">Cell membrane</keyword>
<dbReference type="Gene3D" id="3.40.50.300">
    <property type="entry name" value="P-loop containing nucleotide triphosphate hydrolases"/>
    <property type="match status" value="1"/>
</dbReference>
<accession>A0A3L8PVZ1</accession>
<dbReference type="RefSeq" id="WP_121839241.1">
    <property type="nucleotide sequence ID" value="NZ_ML014782.1"/>
</dbReference>
<dbReference type="InterPro" id="IPR039421">
    <property type="entry name" value="Type_1_exporter"/>
</dbReference>
<feature type="transmembrane region" description="Helical" evidence="10">
    <location>
        <begin position="287"/>
        <end position="307"/>
    </location>
</feature>
<protein>
    <submittedName>
        <fullName evidence="14">Type I secretion system permease/ATPase</fullName>
    </submittedName>
</protein>
<dbReference type="Gene3D" id="1.20.1560.10">
    <property type="entry name" value="ABC transporter type 1, transmembrane domain"/>
    <property type="match status" value="1"/>
</dbReference>
<dbReference type="GO" id="GO:0140359">
    <property type="term" value="F:ABC-type transporter activity"/>
    <property type="evidence" value="ECO:0007669"/>
    <property type="project" value="InterPro"/>
</dbReference>
<dbReference type="PANTHER" id="PTHR24221">
    <property type="entry name" value="ATP-BINDING CASSETTE SUB-FAMILY B"/>
    <property type="match status" value="1"/>
</dbReference>
<evidence type="ECO:0000256" key="7">
    <source>
        <dbReference type="ARBA" id="ARBA00022840"/>
    </source>
</evidence>
<dbReference type="NCBIfam" id="TIGR01846">
    <property type="entry name" value="type_I_sec_HlyB"/>
    <property type="match status" value="1"/>
</dbReference>
<dbReference type="InterPro" id="IPR017871">
    <property type="entry name" value="ABC_transporter-like_CS"/>
</dbReference>
<feature type="domain" description="ABC transmembrane type-1" evidence="12">
    <location>
        <begin position="149"/>
        <end position="428"/>
    </location>
</feature>
<evidence type="ECO:0000256" key="10">
    <source>
        <dbReference type="SAM" id="Phobius"/>
    </source>
</evidence>
<evidence type="ECO:0000256" key="5">
    <source>
        <dbReference type="ARBA" id="ARBA00022692"/>
    </source>
</evidence>
<keyword evidence="5 10" id="KW-0812">Transmembrane</keyword>
<dbReference type="InterPro" id="IPR003439">
    <property type="entry name" value="ABC_transporter-like_ATP-bd"/>
</dbReference>
<evidence type="ECO:0000256" key="2">
    <source>
        <dbReference type="ARBA" id="ARBA00006025"/>
    </source>
</evidence>
<evidence type="ECO:0000313" key="15">
    <source>
        <dbReference type="Proteomes" id="UP000281474"/>
    </source>
</evidence>
<proteinExistence type="inferred from homology"/>
<keyword evidence="15" id="KW-1185">Reference proteome</keyword>
<dbReference type="GO" id="GO:0006508">
    <property type="term" value="P:proteolysis"/>
    <property type="evidence" value="ECO:0007669"/>
    <property type="project" value="InterPro"/>
</dbReference>
<dbReference type="InterPro" id="IPR011527">
    <property type="entry name" value="ABC1_TM_dom"/>
</dbReference>
<dbReference type="OrthoDB" id="9782586at2"/>
<evidence type="ECO:0000259" key="11">
    <source>
        <dbReference type="PROSITE" id="PS50893"/>
    </source>
</evidence>
<dbReference type="SUPFAM" id="SSF90123">
    <property type="entry name" value="ABC transporter transmembrane region"/>
    <property type="match status" value="1"/>
</dbReference>
<dbReference type="InterPro" id="IPR027417">
    <property type="entry name" value="P-loop_NTPase"/>
</dbReference>
<dbReference type="GO" id="GO:0005524">
    <property type="term" value="F:ATP binding"/>
    <property type="evidence" value="ECO:0007669"/>
    <property type="project" value="UniProtKB-KW"/>
</dbReference>
<comment type="subcellular location">
    <subcellularLocation>
        <location evidence="1">Cell membrane</location>
        <topology evidence="1">Multi-pass membrane protein</topology>
    </subcellularLocation>
</comment>
<dbReference type="SMART" id="SM00382">
    <property type="entry name" value="AAA"/>
    <property type="match status" value="1"/>
</dbReference>
<dbReference type="InterPro" id="IPR036640">
    <property type="entry name" value="ABC1_TM_sf"/>
</dbReference>
<dbReference type="AlphaFoldDB" id="A0A3L8PVZ1"/>
<name>A0A3L8PVZ1_9GAMM</name>
<dbReference type="PANTHER" id="PTHR24221:SF647">
    <property type="entry name" value="BLL6336 PROTEIN"/>
    <property type="match status" value="1"/>
</dbReference>
<evidence type="ECO:0000256" key="3">
    <source>
        <dbReference type="ARBA" id="ARBA00022448"/>
    </source>
</evidence>
<evidence type="ECO:0000313" key="14">
    <source>
        <dbReference type="EMBL" id="RLV59494.1"/>
    </source>
</evidence>
<evidence type="ECO:0000256" key="9">
    <source>
        <dbReference type="ARBA" id="ARBA00023136"/>
    </source>
</evidence>
<dbReference type="GO" id="GO:0008233">
    <property type="term" value="F:peptidase activity"/>
    <property type="evidence" value="ECO:0007669"/>
    <property type="project" value="InterPro"/>
</dbReference>
<evidence type="ECO:0000256" key="8">
    <source>
        <dbReference type="ARBA" id="ARBA00022989"/>
    </source>
</evidence>
<dbReference type="EMBL" id="QZEI01000033">
    <property type="protein sequence ID" value="RLV59494.1"/>
    <property type="molecule type" value="Genomic_DNA"/>
</dbReference>
<organism evidence="14 15">
    <name type="scientific">Parashewanella curva</name>
    <dbReference type="NCBI Taxonomy" id="2338552"/>
    <lineage>
        <taxon>Bacteria</taxon>
        <taxon>Pseudomonadati</taxon>
        <taxon>Pseudomonadota</taxon>
        <taxon>Gammaproteobacteria</taxon>
        <taxon>Alteromonadales</taxon>
        <taxon>Shewanellaceae</taxon>
        <taxon>Parashewanella</taxon>
    </lineage>
</organism>
<feature type="domain" description="ABC transporter" evidence="11">
    <location>
        <begin position="461"/>
        <end position="696"/>
    </location>
</feature>
<keyword evidence="6" id="KW-0547">Nucleotide-binding</keyword>
<dbReference type="GO" id="GO:0016887">
    <property type="term" value="F:ATP hydrolysis activity"/>
    <property type="evidence" value="ECO:0007669"/>
    <property type="project" value="InterPro"/>
</dbReference>
<dbReference type="Pfam" id="PF00005">
    <property type="entry name" value="ABC_tran"/>
    <property type="match status" value="1"/>
</dbReference>
<comment type="caution">
    <text evidence="14">The sequence shown here is derived from an EMBL/GenBank/DDBJ whole genome shotgun (WGS) entry which is preliminary data.</text>
</comment>
<keyword evidence="8 10" id="KW-1133">Transmembrane helix</keyword>
<dbReference type="GO" id="GO:0030253">
    <property type="term" value="P:protein secretion by the type I secretion system"/>
    <property type="evidence" value="ECO:0007669"/>
    <property type="project" value="InterPro"/>
</dbReference>
<evidence type="ECO:0000256" key="4">
    <source>
        <dbReference type="ARBA" id="ARBA00022475"/>
    </source>
</evidence>
<feature type="transmembrane region" description="Helical" evidence="10">
    <location>
        <begin position="179"/>
        <end position="200"/>
    </location>
</feature>
<dbReference type="FunFam" id="3.40.50.300:FF:000299">
    <property type="entry name" value="ABC transporter ATP-binding protein/permease"/>
    <property type="match status" value="1"/>
</dbReference>
<dbReference type="GO" id="GO:0005886">
    <property type="term" value="C:plasma membrane"/>
    <property type="evidence" value="ECO:0007669"/>
    <property type="project" value="UniProtKB-SubCell"/>
</dbReference>
<evidence type="ECO:0000256" key="6">
    <source>
        <dbReference type="ARBA" id="ARBA00022741"/>
    </source>
</evidence>
<gene>
    <name evidence="14" type="ORF">D5018_11955</name>
</gene>
<dbReference type="InterPro" id="IPR003593">
    <property type="entry name" value="AAA+_ATPase"/>
</dbReference>
<dbReference type="PROSITE" id="PS50929">
    <property type="entry name" value="ABC_TM1F"/>
    <property type="match status" value="1"/>
</dbReference>
<feature type="transmembrane region" description="Helical" evidence="10">
    <location>
        <begin position="149"/>
        <end position="167"/>
    </location>
</feature>
<feature type="domain" description="Peptidase C39" evidence="13">
    <location>
        <begin position="5"/>
        <end position="123"/>
    </location>
</feature>
<dbReference type="GO" id="GO:0030256">
    <property type="term" value="C:type I protein secretion system complex"/>
    <property type="evidence" value="ECO:0007669"/>
    <property type="project" value="InterPro"/>
</dbReference>
<dbReference type="PROSITE" id="PS50990">
    <property type="entry name" value="PEPTIDASE_C39"/>
    <property type="match status" value="1"/>
</dbReference>
<dbReference type="PROSITE" id="PS00211">
    <property type="entry name" value="ABC_TRANSPORTER_1"/>
    <property type="match status" value="1"/>
</dbReference>
<dbReference type="Gene3D" id="3.90.70.10">
    <property type="entry name" value="Cysteine proteinases"/>
    <property type="match status" value="1"/>
</dbReference>
<dbReference type="Pfam" id="PF00664">
    <property type="entry name" value="ABC_membrane"/>
    <property type="match status" value="1"/>
</dbReference>
<dbReference type="Proteomes" id="UP000281474">
    <property type="component" value="Unassembled WGS sequence"/>
</dbReference>
<sequence>MLSNNKNHIIDSVLFCTRTLLRLSKIESDIAFSSTEIDKKSLKSYLSVVSKSHKVKARLKKLSFSKLNTLKAPISYERLDGSFSILAGISEGKALVQRADEIAPQVITVEELIADATGYVITIETKAFSFDITWFVPEFLKHKSVLSEIIIFSLFLQVLALILPLFFQVVMDKVLVHNALSTLDVLVFVLVIVGLFEVILKGLREYLLAQTTTKIDLKLGSKLLNHLVKLPLAYFKSRQVGAIVTRVRELDSIRNLITSSALTLLVDVSFLFVFIGVMFYLSPFLTSIVLASFPIYFLIGYVTSPLLKKRIEKQFACGAKNIAFLTESVRGVETVKSLAVEPSFNVKWEGQTEELVTANFKRQSLQAATNQSVTLIQKVISALIIWFGAMDVISLEMTIGQLVAFNMMVSHINQPISKLIELWQEFIQARVAVDNLAEVVNLPTEVEQEQKMLPVELKGNIQFKNICFRYQPQSPLVIDSLSFEIKSGQSIGIVGASGSGKSTISRLIQKLYVAESGDIAIDGYSLSALDASQLRKNIGIVMQENFLFNQTVRENISVRFPSANLEQVIEAAKLAGAHEFIMRLSRGYDTVLAEGGSSLSGGQKQRIAIARALLIQPSILIFDEATSALDDESQEIIQKNMAKIAEGRTVITIAHRLSTIKNCDQIMVINQGQLAEQGNHSYLLSYESQYKKLWSLQQELKAEC</sequence>
<feature type="transmembrane region" description="Helical" evidence="10">
    <location>
        <begin position="256"/>
        <end position="281"/>
    </location>
</feature>
<dbReference type="GO" id="GO:0034040">
    <property type="term" value="F:ATPase-coupled lipid transmembrane transporter activity"/>
    <property type="evidence" value="ECO:0007669"/>
    <property type="project" value="TreeGrafter"/>
</dbReference>
<keyword evidence="9 10" id="KW-0472">Membrane</keyword>
<keyword evidence="7" id="KW-0067">ATP-binding</keyword>